<feature type="region of interest" description="Disordered" evidence="1">
    <location>
        <begin position="166"/>
        <end position="221"/>
    </location>
</feature>
<dbReference type="AlphaFoldDB" id="A0A4Z2HXX2"/>
<reference evidence="2 3" key="1">
    <citation type="submission" date="2019-03" db="EMBL/GenBank/DDBJ databases">
        <title>First draft genome of Liparis tanakae, snailfish: a comprehensive survey of snailfish specific genes.</title>
        <authorList>
            <person name="Kim W."/>
            <person name="Song I."/>
            <person name="Jeong J.-H."/>
            <person name="Kim D."/>
            <person name="Kim S."/>
            <person name="Ryu S."/>
            <person name="Song J.Y."/>
            <person name="Lee S.K."/>
        </authorList>
    </citation>
    <scope>NUCLEOTIDE SEQUENCE [LARGE SCALE GENOMIC DNA]</scope>
    <source>
        <tissue evidence="2">Muscle</tissue>
    </source>
</reference>
<dbReference type="EMBL" id="SRLO01000164">
    <property type="protein sequence ID" value="TNN70380.1"/>
    <property type="molecule type" value="Genomic_DNA"/>
</dbReference>
<name>A0A4Z2HXX2_9TELE</name>
<proteinExistence type="predicted"/>
<feature type="compositionally biased region" description="Basic and acidic residues" evidence="1">
    <location>
        <begin position="186"/>
        <end position="211"/>
    </location>
</feature>
<comment type="caution">
    <text evidence="2">The sequence shown here is derived from an EMBL/GenBank/DDBJ whole genome shotgun (WGS) entry which is preliminary data.</text>
</comment>
<evidence type="ECO:0000313" key="2">
    <source>
        <dbReference type="EMBL" id="TNN70380.1"/>
    </source>
</evidence>
<organism evidence="2 3">
    <name type="scientific">Liparis tanakae</name>
    <name type="common">Tanaka's snailfish</name>
    <dbReference type="NCBI Taxonomy" id="230148"/>
    <lineage>
        <taxon>Eukaryota</taxon>
        <taxon>Metazoa</taxon>
        <taxon>Chordata</taxon>
        <taxon>Craniata</taxon>
        <taxon>Vertebrata</taxon>
        <taxon>Euteleostomi</taxon>
        <taxon>Actinopterygii</taxon>
        <taxon>Neopterygii</taxon>
        <taxon>Teleostei</taxon>
        <taxon>Neoteleostei</taxon>
        <taxon>Acanthomorphata</taxon>
        <taxon>Eupercaria</taxon>
        <taxon>Perciformes</taxon>
        <taxon>Cottioidei</taxon>
        <taxon>Cottales</taxon>
        <taxon>Liparidae</taxon>
        <taxon>Liparis</taxon>
    </lineage>
</organism>
<evidence type="ECO:0000256" key="1">
    <source>
        <dbReference type="SAM" id="MobiDB-lite"/>
    </source>
</evidence>
<sequence length="283" mass="31642">MSIHRCDQQQGSVWRRVSRDSEVFRVNRSAKLRGMKEGCKEHRWRQGRRNRTEVDRVSNLAVSVSVALKDSQCSSVLRLQPATGRAAVRGPELTNPLTAASETDKLRRCGHNCHIQAAVKLRSCDKLGCYLISSDSFACLSEGDRGDEMRGDCMGSHPSCYKHISQEAGQQTPRALKSTATTKTGKGAEEVKEDRKREKGEKGKRKEEMITRDSTVGIGSSPCSSELSITRWLVGTEQTGSIEQMPLLFLTFSDIYPPPLWHRPARSHRPAWVSPRGLVCWMS</sequence>
<gene>
    <name evidence="2" type="ORF">EYF80_019406</name>
</gene>
<dbReference type="Proteomes" id="UP000314294">
    <property type="component" value="Unassembled WGS sequence"/>
</dbReference>
<accession>A0A4Z2HXX2</accession>
<evidence type="ECO:0000313" key="3">
    <source>
        <dbReference type="Proteomes" id="UP000314294"/>
    </source>
</evidence>
<protein>
    <submittedName>
        <fullName evidence="2">Uncharacterized protein</fullName>
    </submittedName>
</protein>
<feature type="compositionally biased region" description="Polar residues" evidence="1">
    <location>
        <begin position="212"/>
        <end position="221"/>
    </location>
</feature>
<keyword evidence="3" id="KW-1185">Reference proteome</keyword>